<protein>
    <submittedName>
        <fullName evidence="2">Uncharacterized protein</fullName>
    </submittedName>
</protein>
<evidence type="ECO:0000313" key="3">
    <source>
        <dbReference type="Proteomes" id="UP000324629"/>
    </source>
</evidence>
<comment type="similarity">
    <text evidence="1">Belongs to the asteroid family.</text>
</comment>
<evidence type="ECO:0000256" key="1">
    <source>
        <dbReference type="ARBA" id="ARBA00007398"/>
    </source>
</evidence>
<organism evidence="2 3">
    <name type="scientific">Paragonimus westermani</name>
    <dbReference type="NCBI Taxonomy" id="34504"/>
    <lineage>
        <taxon>Eukaryota</taxon>
        <taxon>Metazoa</taxon>
        <taxon>Spiralia</taxon>
        <taxon>Lophotrochozoa</taxon>
        <taxon>Platyhelminthes</taxon>
        <taxon>Trematoda</taxon>
        <taxon>Digenea</taxon>
        <taxon>Plagiorchiida</taxon>
        <taxon>Troglotremata</taxon>
        <taxon>Troglotrematidae</taxon>
        <taxon>Paragonimus</taxon>
    </lineage>
</organism>
<evidence type="ECO:0000313" key="2">
    <source>
        <dbReference type="EMBL" id="KAA3675348.1"/>
    </source>
</evidence>
<dbReference type="Gene3D" id="3.40.50.1010">
    <property type="entry name" value="5'-nuclease"/>
    <property type="match status" value="1"/>
</dbReference>
<dbReference type="EMBL" id="QNGE01002573">
    <property type="protein sequence ID" value="KAA3675348.1"/>
    <property type="molecule type" value="Genomic_DNA"/>
</dbReference>
<dbReference type="AlphaFoldDB" id="A0A5J4NJ27"/>
<gene>
    <name evidence="2" type="ORF">DEA37_0004336</name>
</gene>
<dbReference type="InterPro" id="IPR029060">
    <property type="entry name" value="PIN-like_dom_sf"/>
</dbReference>
<keyword evidence="3" id="KW-1185">Reference proteome</keyword>
<proteinExistence type="inferred from homology"/>
<dbReference type="PANTHER" id="PTHR15665:SF1">
    <property type="entry name" value="PROTEIN ASTEROID HOMOLOG 1"/>
    <property type="match status" value="1"/>
</dbReference>
<name>A0A5J4NJ27_9TREM</name>
<dbReference type="PANTHER" id="PTHR15665">
    <property type="entry name" value="ASTEROID PROTEIN"/>
    <property type="match status" value="1"/>
</dbReference>
<sequence length="743" mass="83695">MGIRGLSTYVSRDPDNWKPYKLHNTYLVIDSANYVNTCYRRSNLARHYGGEYMDYLIYVRKFLTQLRKCRIRPIFVSDGCNHREGTKRAALLSRNMERIQELSKFLAEIKFRSNEDDVQWVPDISPRLIEQVCCEALNELAMPYIRCEREADMHIAELAVYLDCPLLSNDSDFYLFQAPSGASYRVIKLDSLSAECTCSQTKCEACKHESTECYFLACSAFMFCDSVLRHIPTPLVPLLSVLIGNDVISAVRQPADLQRFLSMRGGAGMSYNMRRIDAVVRWLSNFGYDTRVPLRAILSQYAIGSELTDVTTQIVHCVLGYVLDPDTTGRELTEFLCIEQKPRVSSSSARASATSHVSRPIPTMMDVDKAVEVVAEVLPNSSGRTRSVTTGQSPGDLFSRWPQALIRSFRVGQIFAYLDSLYVKGGSVMRILFEDLSLTESIYTVTEKLRSLEYELFIGIEQHSGCSQKFCNLSPLENRRCGLRILPFHVKTDPLAVPPTSSPTKSFVQYFREHLHIDLCKQESVKRAELRALVCTLVFWFRHSQLAKTSDRSLSTCSIALAFSACALATNALLEPFMSNSTQLDMKLVNLSERYANLCSTLRFKCSRSGRATFSIQLVHQLNELQVVFSDLKQLSILLNVILRSSCTQTEAGLLTSSIPTSQDLLAFWPCWLVFASGRLVYWLAQSLQDSSPHERLQLTVDTWIPKMLGVLPAGAVKSTHSVMSDLSEVFSAADKMVALPQV</sequence>
<dbReference type="Proteomes" id="UP000324629">
    <property type="component" value="Unassembled WGS sequence"/>
</dbReference>
<dbReference type="InterPro" id="IPR026832">
    <property type="entry name" value="Asteroid"/>
</dbReference>
<dbReference type="SUPFAM" id="SSF88723">
    <property type="entry name" value="PIN domain-like"/>
    <property type="match status" value="1"/>
</dbReference>
<reference evidence="2 3" key="1">
    <citation type="journal article" date="2019" name="Gigascience">
        <title>Whole-genome sequence of the oriental lung fluke Paragonimus westermani.</title>
        <authorList>
            <person name="Oey H."/>
            <person name="Zakrzewski M."/>
            <person name="Narain K."/>
            <person name="Devi K.R."/>
            <person name="Agatsuma T."/>
            <person name="Nawaratna S."/>
            <person name="Gobert G.N."/>
            <person name="Jones M.K."/>
            <person name="Ragan M.A."/>
            <person name="McManus D.P."/>
            <person name="Krause L."/>
        </authorList>
    </citation>
    <scope>NUCLEOTIDE SEQUENCE [LARGE SCALE GENOMIC DNA]</scope>
    <source>
        <strain evidence="2 3">IND2009</strain>
    </source>
</reference>
<comment type="caution">
    <text evidence="2">The sequence shown here is derived from an EMBL/GenBank/DDBJ whole genome shotgun (WGS) entry which is preliminary data.</text>
</comment>
<accession>A0A5J4NJ27</accession>